<evidence type="ECO:0000256" key="1">
    <source>
        <dbReference type="SAM" id="Phobius"/>
    </source>
</evidence>
<gene>
    <name evidence="2" type="ORF">SAMN00808754_1312</name>
</gene>
<keyword evidence="3" id="KW-1185">Reference proteome</keyword>
<dbReference type="Proteomes" id="UP000192569">
    <property type="component" value="Chromosome I"/>
</dbReference>
<organism evidence="2 3">
    <name type="scientific">Thermanaeromonas toyohensis ToBE</name>
    <dbReference type="NCBI Taxonomy" id="698762"/>
    <lineage>
        <taxon>Bacteria</taxon>
        <taxon>Bacillati</taxon>
        <taxon>Bacillota</taxon>
        <taxon>Clostridia</taxon>
        <taxon>Neomoorellales</taxon>
        <taxon>Neomoorellaceae</taxon>
        <taxon>Thermanaeromonas</taxon>
    </lineage>
</organism>
<evidence type="ECO:0000313" key="2">
    <source>
        <dbReference type="EMBL" id="SMB95754.1"/>
    </source>
</evidence>
<proteinExistence type="predicted"/>
<keyword evidence="1" id="KW-0472">Membrane</keyword>
<reference evidence="2 3" key="1">
    <citation type="submission" date="2017-04" db="EMBL/GenBank/DDBJ databases">
        <authorList>
            <person name="Afonso C.L."/>
            <person name="Miller P.J."/>
            <person name="Scott M.A."/>
            <person name="Spackman E."/>
            <person name="Goraichik I."/>
            <person name="Dimitrov K.M."/>
            <person name="Suarez D.L."/>
            <person name="Swayne D.E."/>
        </authorList>
    </citation>
    <scope>NUCLEOTIDE SEQUENCE [LARGE SCALE GENOMIC DNA]</scope>
    <source>
        <strain evidence="2 3">ToBE</strain>
    </source>
</reference>
<keyword evidence="1" id="KW-0812">Transmembrane</keyword>
<sequence length="190" mass="21198">MLFALQERGKNRLYQAIKDSRGSAGIFTLFFTLVALALTALVLDIGYLFAVKINARHALNLALKAAAAQVDMAALSNAENPRVVILTQEAGEVFYSCLRENLRLDAWNNPLPGSIADGPVRVEYFRVVNEVPFSYQYGDFRETIVRPSVTAIISFPVKIGPWIRMVRPDYGEVVTIYVHSTVAPRIIPQR</sequence>
<dbReference type="EMBL" id="LT838272">
    <property type="protein sequence ID" value="SMB95754.1"/>
    <property type="molecule type" value="Genomic_DNA"/>
</dbReference>
<dbReference type="AlphaFoldDB" id="A0A1W1VS91"/>
<evidence type="ECO:0000313" key="3">
    <source>
        <dbReference type="Proteomes" id="UP000192569"/>
    </source>
</evidence>
<name>A0A1W1VS91_9FIRM</name>
<accession>A0A1W1VS91</accession>
<dbReference type="OrthoDB" id="1739152at2"/>
<evidence type="ECO:0008006" key="4">
    <source>
        <dbReference type="Google" id="ProtNLM"/>
    </source>
</evidence>
<protein>
    <recommendedName>
        <fullName evidence="4">Flp pilus-assembly TadE/G-like</fullName>
    </recommendedName>
</protein>
<keyword evidence="1" id="KW-1133">Transmembrane helix</keyword>
<dbReference type="RefSeq" id="WP_084664946.1">
    <property type="nucleotide sequence ID" value="NZ_LT838272.1"/>
</dbReference>
<feature type="transmembrane region" description="Helical" evidence="1">
    <location>
        <begin position="26"/>
        <end position="50"/>
    </location>
</feature>
<dbReference type="STRING" id="698762.SAMN00808754_1312"/>